<dbReference type="OrthoDB" id="108135at2"/>
<dbReference type="EMBL" id="RCZC01000002">
    <property type="protein sequence ID" value="TPG54858.1"/>
    <property type="molecule type" value="Genomic_DNA"/>
</dbReference>
<dbReference type="GO" id="GO:0030655">
    <property type="term" value="P:beta-lactam antibiotic catabolic process"/>
    <property type="evidence" value="ECO:0007669"/>
    <property type="project" value="InterPro"/>
</dbReference>
<keyword evidence="2" id="KW-0732">Signal</keyword>
<accession>A0A502FZ86</accession>
<reference evidence="4 5" key="1">
    <citation type="journal article" date="2019" name="Environ. Microbiol.">
        <title>Species interactions and distinct microbial communities in high Arctic permafrost affected cryosols are associated with the CH4 and CO2 gas fluxes.</title>
        <authorList>
            <person name="Altshuler I."/>
            <person name="Hamel J."/>
            <person name="Turney S."/>
            <person name="Magnuson E."/>
            <person name="Levesque R."/>
            <person name="Greer C."/>
            <person name="Whyte L.G."/>
        </authorList>
    </citation>
    <scope>NUCLEOTIDE SEQUENCE [LARGE SCALE GENOMIC DNA]</scope>
    <source>
        <strain evidence="4 5">E6.1</strain>
    </source>
</reference>
<proteinExistence type="predicted"/>
<dbReference type="SUPFAM" id="SSF56601">
    <property type="entry name" value="beta-lactamase/transpeptidase-like"/>
    <property type="match status" value="1"/>
</dbReference>
<dbReference type="GO" id="GO:0008800">
    <property type="term" value="F:beta-lactamase activity"/>
    <property type="evidence" value="ECO:0007669"/>
    <property type="project" value="UniProtKB-EC"/>
</dbReference>
<organism evidence="4 5">
    <name type="scientific">Sphingomonas glacialis</name>
    <dbReference type="NCBI Taxonomy" id="658225"/>
    <lineage>
        <taxon>Bacteria</taxon>
        <taxon>Pseudomonadati</taxon>
        <taxon>Pseudomonadota</taxon>
        <taxon>Alphaproteobacteria</taxon>
        <taxon>Sphingomonadales</taxon>
        <taxon>Sphingomonadaceae</taxon>
        <taxon>Sphingomonas</taxon>
    </lineage>
</organism>
<dbReference type="GO" id="GO:0046677">
    <property type="term" value="P:response to antibiotic"/>
    <property type="evidence" value="ECO:0007669"/>
    <property type="project" value="InterPro"/>
</dbReference>
<name>A0A502FZ86_9SPHN</name>
<evidence type="ECO:0000313" key="5">
    <source>
        <dbReference type="Proteomes" id="UP000319931"/>
    </source>
</evidence>
<evidence type="ECO:0000313" key="4">
    <source>
        <dbReference type="EMBL" id="TPG54858.1"/>
    </source>
</evidence>
<feature type="chain" id="PRO_5021501344" description="Beta-lactamase class A catalytic domain-containing protein" evidence="2">
    <location>
        <begin position="29"/>
        <end position="447"/>
    </location>
</feature>
<sequence>MPCGRRRNVIRSFALALALVASTPPALAQTAPAAAPTPSDPLRMRAEALLGILAGGGDTATSFDPTFLAQLPDARIRAVAKQLSDGFGQPLAIEMLTAATPQKALIAVRYARGTVAMTMVITPAAPYRIIGLLVTGTTSGEAALDAIAATVATLPGTAGFSVARLGDGAPQPLGASKPDTDFAIGSAFKLAILAEAIRATNAGERRWDDLVTLDGAPLPGGLYTAKPAGTKVTLRELVQKMISVSDNSATDVLLAALSRAKVEAMLPVIGWHHAARNRPFLSTLDIFKLKGTPGGALGKRWLTLDERGRRALLAKEIAATPLSAIDPRMFQRGVPVMLDIEWFASPADLVRTMDWIRRNTETGPGAEARAILAINSGIGPAQAARWGYVGYKGGSEPGVIEMTLLLRSKAGGWYALAASWNNPAAAVDEARFVGLVSRAADLIASHE</sequence>
<keyword evidence="5" id="KW-1185">Reference proteome</keyword>
<comment type="catalytic activity">
    <reaction evidence="1">
        <text>a beta-lactam + H2O = a substituted beta-amino acid</text>
        <dbReference type="Rhea" id="RHEA:20401"/>
        <dbReference type="ChEBI" id="CHEBI:15377"/>
        <dbReference type="ChEBI" id="CHEBI:35627"/>
        <dbReference type="ChEBI" id="CHEBI:140347"/>
        <dbReference type="EC" id="3.5.2.6"/>
    </reaction>
</comment>
<feature type="signal peptide" evidence="2">
    <location>
        <begin position="1"/>
        <end position="28"/>
    </location>
</feature>
<dbReference type="AlphaFoldDB" id="A0A502FZ86"/>
<gene>
    <name evidence="4" type="ORF">EAH76_09630</name>
</gene>
<dbReference type="PANTHER" id="PTHR35333:SF5">
    <property type="entry name" value="CONSERVED LIPOPROTEIN LPQF-RELATED"/>
    <property type="match status" value="1"/>
</dbReference>
<dbReference type="Pfam" id="PF13354">
    <property type="entry name" value="Beta-lactamase2"/>
    <property type="match status" value="1"/>
</dbReference>
<dbReference type="Proteomes" id="UP000319931">
    <property type="component" value="Unassembled WGS sequence"/>
</dbReference>
<dbReference type="InterPro" id="IPR012338">
    <property type="entry name" value="Beta-lactam/transpept-like"/>
</dbReference>
<dbReference type="InterPro" id="IPR045155">
    <property type="entry name" value="Beta-lactam_cat"/>
</dbReference>
<feature type="domain" description="Beta-lactamase class A catalytic" evidence="3">
    <location>
        <begin position="176"/>
        <end position="281"/>
    </location>
</feature>
<dbReference type="InterPro" id="IPR000871">
    <property type="entry name" value="Beta-lactam_class-A"/>
</dbReference>
<evidence type="ECO:0000256" key="1">
    <source>
        <dbReference type="ARBA" id="ARBA00001526"/>
    </source>
</evidence>
<evidence type="ECO:0000256" key="2">
    <source>
        <dbReference type="SAM" id="SignalP"/>
    </source>
</evidence>
<dbReference type="Gene3D" id="3.40.710.10">
    <property type="entry name" value="DD-peptidase/beta-lactamase superfamily"/>
    <property type="match status" value="1"/>
</dbReference>
<evidence type="ECO:0000259" key="3">
    <source>
        <dbReference type="Pfam" id="PF13354"/>
    </source>
</evidence>
<comment type="caution">
    <text evidence="4">The sequence shown here is derived from an EMBL/GenBank/DDBJ whole genome shotgun (WGS) entry which is preliminary data.</text>
</comment>
<protein>
    <recommendedName>
        <fullName evidence="3">Beta-lactamase class A catalytic domain-containing protein</fullName>
    </recommendedName>
</protein>
<dbReference type="PANTHER" id="PTHR35333">
    <property type="entry name" value="BETA-LACTAMASE"/>
    <property type="match status" value="1"/>
</dbReference>